<feature type="signal peptide" evidence="2">
    <location>
        <begin position="1"/>
        <end position="18"/>
    </location>
</feature>
<dbReference type="OrthoDB" id="6625629at2759"/>
<name>A0A8B8GEH0_9HEMI</name>
<reference evidence="4" key="1">
    <citation type="submission" date="2025-08" db="UniProtKB">
        <authorList>
            <consortium name="RefSeq"/>
        </authorList>
    </citation>
    <scope>IDENTIFICATION</scope>
    <source>
        <tissue evidence="4">Whole body</tissue>
    </source>
</reference>
<dbReference type="GeneID" id="112691274"/>
<proteinExistence type="predicted"/>
<accession>A0A8B8GEH0</accession>
<keyword evidence="2" id="KW-0732">Signal</keyword>
<dbReference type="AlphaFoldDB" id="A0A8B8GEH0"/>
<keyword evidence="3" id="KW-1185">Reference proteome</keyword>
<evidence type="ECO:0000256" key="2">
    <source>
        <dbReference type="SAM" id="SignalP"/>
    </source>
</evidence>
<evidence type="ECO:0000313" key="4">
    <source>
        <dbReference type="RefSeq" id="XP_025421220.1"/>
    </source>
</evidence>
<dbReference type="RefSeq" id="XP_025421220.1">
    <property type="nucleotide sequence ID" value="XM_025565435.1"/>
</dbReference>
<evidence type="ECO:0000256" key="1">
    <source>
        <dbReference type="SAM" id="MobiDB-lite"/>
    </source>
</evidence>
<dbReference type="Proteomes" id="UP000694846">
    <property type="component" value="Unplaced"/>
</dbReference>
<feature type="region of interest" description="Disordered" evidence="1">
    <location>
        <begin position="29"/>
        <end position="49"/>
    </location>
</feature>
<evidence type="ECO:0000313" key="3">
    <source>
        <dbReference type="Proteomes" id="UP000694846"/>
    </source>
</evidence>
<protein>
    <submittedName>
        <fullName evidence="4">Uncharacterized protein LOC112691274</fullName>
    </submittedName>
</protein>
<feature type="chain" id="PRO_5034561473" evidence="2">
    <location>
        <begin position="19"/>
        <end position="186"/>
    </location>
</feature>
<organism evidence="3 4">
    <name type="scientific">Sipha flava</name>
    <name type="common">yellow sugarcane aphid</name>
    <dbReference type="NCBI Taxonomy" id="143950"/>
    <lineage>
        <taxon>Eukaryota</taxon>
        <taxon>Metazoa</taxon>
        <taxon>Ecdysozoa</taxon>
        <taxon>Arthropoda</taxon>
        <taxon>Hexapoda</taxon>
        <taxon>Insecta</taxon>
        <taxon>Pterygota</taxon>
        <taxon>Neoptera</taxon>
        <taxon>Paraneoptera</taxon>
        <taxon>Hemiptera</taxon>
        <taxon>Sternorrhyncha</taxon>
        <taxon>Aphidomorpha</taxon>
        <taxon>Aphidoidea</taxon>
        <taxon>Aphididae</taxon>
        <taxon>Sipha</taxon>
    </lineage>
</organism>
<gene>
    <name evidence="4" type="primary">LOC112691274</name>
</gene>
<sequence>MMCHRIAALLIVGSGVSSAFVQSSNQQSSHQSQSSYSSGSSHQSGHSYSYTSKSVRGPGYSYSYSYSDGGSPLFLPIYASEFHTYTPLFLPLIDFDLDFDLDDIDDLDFLIDTDLDLDLDLDFPGLEYGLGYVGKYGHLYRIPRYGLSRLYNNLDGDLDFWNYGGRYGYSDLNSPSLFGSLLSFFK</sequence>